<protein>
    <submittedName>
        <fullName evidence="2">DUF3616 domain-containing protein</fullName>
    </submittedName>
</protein>
<organism evidence="2 3">
    <name type="scientific">Nostoc linckia FACHB-391</name>
    <dbReference type="NCBI Taxonomy" id="2692906"/>
    <lineage>
        <taxon>Bacteria</taxon>
        <taxon>Bacillati</taxon>
        <taxon>Cyanobacteriota</taxon>
        <taxon>Cyanophyceae</taxon>
        <taxon>Nostocales</taxon>
        <taxon>Nostocaceae</taxon>
        <taxon>Nostoc</taxon>
    </lineage>
</organism>
<evidence type="ECO:0000259" key="1">
    <source>
        <dbReference type="Pfam" id="PF12275"/>
    </source>
</evidence>
<sequence>MEKLTIKIIEESKYRGICDSSAGVAIANKNQFVVANDEDNLLRVYQSANNSSGKTIVDLGQLLPAPTKIEMDIEGSATIDNIVYWITSHARNSQGELRPTRHNFLAVKFTVTGEEVNVLRVGHSYRNLLGDMLIKNKQIKKFLESAELLPPEAEGGLNIEGLCSTPNKELYIGFRNPIPNQKSLLIPLKKPADLVNKAGVSADFGDPILLDLGGRGIRSIEYCEAHKIYLIIAGAFDNVSNFALYQWSGNVQENPELIDFTFPEDFRPESLFFYPDREDELQIMSDDGGAKRDGVTQCKDLENDSDKFFRSILVKIVK</sequence>
<accession>A0ABR8F896</accession>
<proteinExistence type="predicted"/>
<dbReference type="Pfam" id="PF12275">
    <property type="entry name" value="DUF3616"/>
    <property type="match status" value="1"/>
</dbReference>
<comment type="caution">
    <text evidence="2">The sequence shown here is derived from an EMBL/GenBank/DDBJ whole genome shotgun (WGS) entry which is preliminary data.</text>
</comment>
<dbReference type="EMBL" id="JACJTE010000147">
    <property type="protein sequence ID" value="MBD2566149.1"/>
    <property type="molecule type" value="Genomic_DNA"/>
</dbReference>
<dbReference type="Proteomes" id="UP000604661">
    <property type="component" value="Unassembled WGS sequence"/>
</dbReference>
<name>A0ABR8F896_NOSLI</name>
<evidence type="ECO:0000313" key="3">
    <source>
        <dbReference type="Proteomes" id="UP000604661"/>
    </source>
</evidence>
<evidence type="ECO:0000313" key="2">
    <source>
        <dbReference type="EMBL" id="MBD2566149.1"/>
    </source>
</evidence>
<dbReference type="RefSeq" id="WP_190901895.1">
    <property type="nucleotide sequence ID" value="NZ_JACJTE010000147.1"/>
</dbReference>
<gene>
    <name evidence="2" type="ORF">H6G95_37555</name>
</gene>
<feature type="domain" description="DUF3616" evidence="1">
    <location>
        <begin position="124"/>
        <end position="254"/>
    </location>
</feature>
<reference evidence="2 3" key="1">
    <citation type="journal article" date="2020" name="ISME J.">
        <title>Comparative genomics reveals insights into cyanobacterial evolution and habitat adaptation.</title>
        <authorList>
            <person name="Chen M.Y."/>
            <person name="Teng W.K."/>
            <person name="Zhao L."/>
            <person name="Hu C.X."/>
            <person name="Zhou Y.K."/>
            <person name="Han B.P."/>
            <person name="Song L.R."/>
            <person name="Shu W.S."/>
        </authorList>
    </citation>
    <scope>NUCLEOTIDE SEQUENCE [LARGE SCALE GENOMIC DNA]</scope>
    <source>
        <strain evidence="2 3">FACHB-391</strain>
    </source>
</reference>
<keyword evidence="3" id="KW-1185">Reference proteome</keyword>
<dbReference type="InterPro" id="IPR022060">
    <property type="entry name" value="DUF3616"/>
</dbReference>